<comment type="caution">
    <text evidence="1">The sequence shown here is derived from an EMBL/GenBank/DDBJ whole genome shotgun (WGS) entry which is preliminary data.</text>
</comment>
<sequence length="52" mass="6225">MFNRLHFFGKLLLIVLLILVSWFNRCLNFAFLMLRSIGINEFFGWSSEILRS</sequence>
<dbReference type="EMBL" id="CM047908">
    <property type="protein sequence ID" value="KAJ0081167.1"/>
    <property type="molecule type" value="Genomic_DNA"/>
</dbReference>
<gene>
    <name evidence="1" type="ORF">Patl1_11745</name>
</gene>
<proteinExistence type="predicted"/>
<dbReference type="Proteomes" id="UP001164250">
    <property type="component" value="Chromosome 12"/>
</dbReference>
<keyword evidence="2" id="KW-1185">Reference proteome</keyword>
<protein>
    <submittedName>
        <fullName evidence="1">Uncharacterized protein</fullName>
    </submittedName>
</protein>
<reference evidence="2" key="1">
    <citation type="journal article" date="2023" name="G3 (Bethesda)">
        <title>Genome assembly and association tests identify interacting loci associated with vigor, precocity, and sex in interspecific pistachio rootstocks.</title>
        <authorList>
            <person name="Palmer W."/>
            <person name="Jacygrad E."/>
            <person name="Sagayaradj S."/>
            <person name="Cavanaugh K."/>
            <person name="Han R."/>
            <person name="Bertier L."/>
            <person name="Beede B."/>
            <person name="Kafkas S."/>
            <person name="Golino D."/>
            <person name="Preece J."/>
            <person name="Michelmore R."/>
        </authorList>
    </citation>
    <scope>NUCLEOTIDE SEQUENCE [LARGE SCALE GENOMIC DNA]</scope>
</reference>
<organism evidence="1 2">
    <name type="scientific">Pistacia atlantica</name>
    <dbReference type="NCBI Taxonomy" id="434234"/>
    <lineage>
        <taxon>Eukaryota</taxon>
        <taxon>Viridiplantae</taxon>
        <taxon>Streptophyta</taxon>
        <taxon>Embryophyta</taxon>
        <taxon>Tracheophyta</taxon>
        <taxon>Spermatophyta</taxon>
        <taxon>Magnoliopsida</taxon>
        <taxon>eudicotyledons</taxon>
        <taxon>Gunneridae</taxon>
        <taxon>Pentapetalae</taxon>
        <taxon>rosids</taxon>
        <taxon>malvids</taxon>
        <taxon>Sapindales</taxon>
        <taxon>Anacardiaceae</taxon>
        <taxon>Pistacia</taxon>
    </lineage>
</organism>
<evidence type="ECO:0000313" key="2">
    <source>
        <dbReference type="Proteomes" id="UP001164250"/>
    </source>
</evidence>
<accession>A0ACC1A2A2</accession>
<evidence type="ECO:0000313" key="1">
    <source>
        <dbReference type="EMBL" id="KAJ0081167.1"/>
    </source>
</evidence>
<name>A0ACC1A2A2_9ROSI</name>